<dbReference type="Proteomes" id="UP000295375">
    <property type="component" value="Unassembled WGS sequence"/>
</dbReference>
<proteinExistence type="predicted"/>
<sequence>MEQLPLGLPWRHDASFDNFVAADASLIAGLRAALNSPSTVPGVYLHGVAGSGRSHLLHALAKEADALGQHVAVIDLAHPQLRPEMLDGLEQCQWLCLDNLDAVTAEPEWANALFALFNAARDRGHRLAVSALLPAAQLNCMLPDLRSRLASLLVVKIPALDDLARQRLLVQWGEQKGLRVPEDVALFLLSRYSREIAALRSALEMLDKASLQEQRRLTIPFVKQVLAL</sequence>
<dbReference type="InterPro" id="IPR013317">
    <property type="entry name" value="DnaA_dom"/>
</dbReference>
<dbReference type="InterPro" id="IPR055199">
    <property type="entry name" value="Hda_lid"/>
</dbReference>
<evidence type="ECO:0000259" key="2">
    <source>
        <dbReference type="Pfam" id="PF22688"/>
    </source>
</evidence>
<dbReference type="Gene3D" id="3.40.50.300">
    <property type="entry name" value="P-loop containing nucleotide triphosphate hydrolases"/>
    <property type="match status" value="1"/>
</dbReference>
<dbReference type="PANTHER" id="PTHR30050:SF5">
    <property type="entry name" value="DNAA REGULATORY INACTIVATOR HDA"/>
    <property type="match status" value="1"/>
</dbReference>
<name>A0A4R6UVN8_9GAMM</name>
<evidence type="ECO:0000313" key="4">
    <source>
        <dbReference type="Proteomes" id="UP000295375"/>
    </source>
</evidence>
<dbReference type="OrthoDB" id="9784878at2"/>
<dbReference type="GO" id="GO:0032297">
    <property type="term" value="P:negative regulation of DNA-templated DNA replication initiation"/>
    <property type="evidence" value="ECO:0007669"/>
    <property type="project" value="InterPro"/>
</dbReference>
<comment type="caution">
    <text evidence="3">The sequence shown here is derived from an EMBL/GenBank/DDBJ whole genome shotgun (WGS) entry which is preliminary data.</text>
</comment>
<accession>A0A4R6UVN8</accession>
<dbReference type="Gene3D" id="1.10.8.60">
    <property type="match status" value="1"/>
</dbReference>
<organism evidence="3 4">
    <name type="scientific">Permianibacter aggregans</name>
    <dbReference type="NCBI Taxonomy" id="1510150"/>
    <lineage>
        <taxon>Bacteria</taxon>
        <taxon>Pseudomonadati</taxon>
        <taxon>Pseudomonadota</taxon>
        <taxon>Gammaproteobacteria</taxon>
        <taxon>Pseudomonadales</taxon>
        <taxon>Pseudomonadaceae</taxon>
        <taxon>Permianibacter</taxon>
    </lineage>
</organism>
<dbReference type="RefSeq" id="WP_133587161.1">
    <property type="nucleotide sequence ID" value="NZ_CP037953.1"/>
</dbReference>
<keyword evidence="4" id="KW-1185">Reference proteome</keyword>
<dbReference type="InterPro" id="IPR027417">
    <property type="entry name" value="P-loop_NTPase"/>
</dbReference>
<dbReference type="NCBIfam" id="TIGR03420">
    <property type="entry name" value="DnaA_homol_Hda"/>
    <property type="match status" value="1"/>
</dbReference>
<dbReference type="GO" id="GO:0006270">
    <property type="term" value="P:DNA replication initiation"/>
    <property type="evidence" value="ECO:0007669"/>
    <property type="project" value="TreeGrafter"/>
</dbReference>
<dbReference type="SUPFAM" id="SSF52540">
    <property type="entry name" value="P-loop containing nucleoside triphosphate hydrolases"/>
    <property type="match status" value="1"/>
</dbReference>
<dbReference type="PANTHER" id="PTHR30050">
    <property type="entry name" value="CHROMOSOMAL REPLICATION INITIATOR PROTEIN DNAA"/>
    <property type="match status" value="1"/>
</dbReference>
<evidence type="ECO:0000313" key="3">
    <source>
        <dbReference type="EMBL" id="TDQ51291.1"/>
    </source>
</evidence>
<protein>
    <submittedName>
        <fullName evidence="3">Regulatory inactivation of DnaA Hda protein</fullName>
    </submittedName>
</protein>
<reference evidence="3 4" key="1">
    <citation type="submission" date="2019-03" db="EMBL/GenBank/DDBJ databases">
        <title>Genomic Encyclopedia of Type Strains, Phase IV (KMG-IV): sequencing the most valuable type-strain genomes for metagenomic binning, comparative biology and taxonomic classification.</title>
        <authorList>
            <person name="Goeker M."/>
        </authorList>
    </citation>
    <scope>NUCLEOTIDE SEQUENCE [LARGE SCALE GENOMIC DNA]</scope>
    <source>
        <strain evidence="3 4">DSM 103792</strain>
    </source>
</reference>
<dbReference type="EMBL" id="SNYM01000001">
    <property type="protein sequence ID" value="TDQ51291.1"/>
    <property type="molecule type" value="Genomic_DNA"/>
</dbReference>
<dbReference type="InterPro" id="IPR017788">
    <property type="entry name" value="Hda"/>
</dbReference>
<evidence type="ECO:0000259" key="1">
    <source>
        <dbReference type="Pfam" id="PF00308"/>
    </source>
</evidence>
<dbReference type="Pfam" id="PF22688">
    <property type="entry name" value="Hda_lid"/>
    <property type="match status" value="1"/>
</dbReference>
<dbReference type="AlphaFoldDB" id="A0A4R6UVN8"/>
<dbReference type="Pfam" id="PF00308">
    <property type="entry name" value="Bac_DnaA"/>
    <property type="match status" value="1"/>
</dbReference>
<feature type="domain" description="Hda lid" evidence="2">
    <location>
        <begin position="164"/>
        <end position="226"/>
    </location>
</feature>
<feature type="domain" description="Chromosomal replication initiator protein DnaA ATPAse" evidence="1">
    <location>
        <begin position="14"/>
        <end position="155"/>
    </location>
</feature>
<gene>
    <name evidence="3" type="ORF">EV696_101265</name>
</gene>